<sequence length="322" mass="37197">MNYRQTNDPFTNAIPLKSQKDNWFRRIPFASIVALLMCITGVIMFACMMIWSFNASVEQSRRALHIDNLPWLDKIRIFFIALTGIMILISIFMLIVGIMSTGSTREKLYKNDCARSSGRFSCAAAIIISYLSNIFWYLIISLSSILCFIYYIFLHLCFSLSSYNSSNCLDFTLFKPFVKEYSNAPLILCGGDVQQFCALTNTVFTWYIVGFVGSIIVSMGLTNFMICNASNYAQISNDKRYLEIKELCLYEDSLIEQAKKPLRHNQPYIPAENTNPYITEERRKNQNFNNIYGHNDNVYRQGAPYNTNHGRNNGYRRSYHQT</sequence>
<reference evidence="2" key="1">
    <citation type="submission" date="2016-11" db="UniProtKB">
        <authorList>
            <consortium name="WormBaseParasite"/>
        </authorList>
    </citation>
    <scope>IDENTIFICATION</scope>
    <source>
        <strain evidence="2">KR3021</strain>
    </source>
</reference>
<accession>A0AC35U5H6</accession>
<proteinExistence type="predicted"/>
<dbReference type="Proteomes" id="UP000095286">
    <property type="component" value="Unplaced"/>
</dbReference>
<evidence type="ECO:0000313" key="2">
    <source>
        <dbReference type="WBParaSite" id="RSKR_0000775650.1"/>
    </source>
</evidence>
<name>A0AC35U5H6_9BILA</name>
<dbReference type="WBParaSite" id="RSKR_0000775650.1">
    <property type="protein sequence ID" value="RSKR_0000775650.1"/>
    <property type="gene ID" value="RSKR_0000775650"/>
</dbReference>
<protein>
    <submittedName>
        <fullName evidence="2">MARVEL domain-containing protein</fullName>
    </submittedName>
</protein>
<organism evidence="1 2">
    <name type="scientific">Rhabditophanes sp. KR3021</name>
    <dbReference type="NCBI Taxonomy" id="114890"/>
    <lineage>
        <taxon>Eukaryota</taxon>
        <taxon>Metazoa</taxon>
        <taxon>Ecdysozoa</taxon>
        <taxon>Nematoda</taxon>
        <taxon>Chromadorea</taxon>
        <taxon>Rhabditida</taxon>
        <taxon>Tylenchina</taxon>
        <taxon>Panagrolaimomorpha</taxon>
        <taxon>Strongyloidoidea</taxon>
        <taxon>Alloionematidae</taxon>
        <taxon>Rhabditophanes</taxon>
    </lineage>
</organism>
<evidence type="ECO:0000313" key="1">
    <source>
        <dbReference type="Proteomes" id="UP000095286"/>
    </source>
</evidence>